<dbReference type="AlphaFoldDB" id="A0AAW1Y7D2"/>
<dbReference type="Proteomes" id="UP001457282">
    <property type="component" value="Unassembled WGS sequence"/>
</dbReference>
<evidence type="ECO:0000313" key="2">
    <source>
        <dbReference type="Proteomes" id="UP001457282"/>
    </source>
</evidence>
<protein>
    <submittedName>
        <fullName evidence="1">Uncharacterized protein</fullName>
    </submittedName>
</protein>
<proteinExistence type="predicted"/>
<dbReference type="EMBL" id="JBEDUW010000002">
    <property type="protein sequence ID" value="KAK9943813.1"/>
    <property type="molecule type" value="Genomic_DNA"/>
</dbReference>
<sequence>MAAATAALSSLRLQWAQQEGTGCVAATMAPVCEARRGLGFSDGRGLIDVGWALDGFACRCAAMARGRWMRRLMRLVTELELQRGKHGGGLIAGFLFWI</sequence>
<reference evidence="1 2" key="1">
    <citation type="journal article" date="2023" name="G3 (Bethesda)">
        <title>A chromosome-length genome assembly and annotation of blackberry (Rubus argutus, cv. 'Hillquist').</title>
        <authorList>
            <person name="Bruna T."/>
            <person name="Aryal R."/>
            <person name="Dudchenko O."/>
            <person name="Sargent D.J."/>
            <person name="Mead D."/>
            <person name="Buti M."/>
            <person name="Cavallini A."/>
            <person name="Hytonen T."/>
            <person name="Andres J."/>
            <person name="Pham M."/>
            <person name="Weisz D."/>
            <person name="Mascagni F."/>
            <person name="Usai G."/>
            <person name="Natali L."/>
            <person name="Bassil N."/>
            <person name="Fernandez G.E."/>
            <person name="Lomsadze A."/>
            <person name="Armour M."/>
            <person name="Olukolu B."/>
            <person name="Poorten T."/>
            <person name="Britton C."/>
            <person name="Davik J."/>
            <person name="Ashrafi H."/>
            <person name="Aiden E.L."/>
            <person name="Borodovsky M."/>
            <person name="Worthington M."/>
        </authorList>
    </citation>
    <scope>NUCLEOTIDE SEQUENCE [LARGE SCALE GENOMIC DNA]</scope>
    <source>
        <strain evidence="1">PI 553951</strain>
    </source>
</reference>
<keyword evidence="2" id="KW-1185">Reference proteome</keyword>
<evidence type="ECO:0000313" key="1">
    <source>
        <dbReference type="EMBL" id="KAK9943813.1"/>
    </source>
</evidence>
<organism evidence="1 2">
    <name type="scientific">Rubus argutus</name>
    <name type="common">Southern blackberry</name>
    <dbReference type="NCBI Taxonomy" id="59490"/>
    <lineage>
        <taxon>Eukaryota</taxon>
        <taxon>Viridiplantae</taxon>
        <taxon>Streptophyta</taxon>
        <taxon>Embryophyta</taxon>
        <taxon>Tracheophyta</taxon>
        <taxon>Spermatophyta</taxon>
        <taxon>Magnoliopsida</taxon>
        <taxon>eudicotyledons</taxon>
        <taxon>Gunneridae</taxon>
        <taxon>Pentapetalae</taxon>
        <taxon>rosids</taxon>
        <taxon>fabids</taxon>
        <taxon>Rosales</taxon>
        <taxon>Rosaceae</taxon>
        <taxon>Rosoideae</taxon>
        <taxon>Rosoideae incertae sedis</taxon>
        <taxon>Rubus</taxon>
    </lineage>
</organism>
<name>A0AAW1Y7D2_RUBAR</name>
<gene>
    <name evidence="1" type="ORF">M0R45_009409</name>
</gene>
<accession>A0AAW1Y7D2</accession>
<comment type="caution">
    <text evidence="1">The sequence shown here is derived from an EMBL/GenBank/DDBJ whole genome shotgun (WGS) entry which is preliminary data.</text>
</comment>